<sequence length="580" mass="64441">MGGDEGNDGDDSRAVVACDDATAKGAQGQRKRAFHRKLKTGCKTCKIRRIRCDEAKPACRRCVATGRKCDGYEGEKPPAGEDEDASSYSSGMRLKVKYLPSALLSRGTPEEARSYSFFIEVTAPSIAGSFNAAFWKEQVPQACLNDPALWHAIVSLGSVHEKHATHRLGRSKEQPERNTFALQQFNAAVTKLVEANKAGREEKWRALSISTVFTCICILEGLFQQANMHFRAGCSIMNEILEEDRERMAQGHSPHPNPISVKSIQSIISDLMIKSRMSYHNASEEVSSIVPTSEGFSLWKIYEAPRKSSRSVTKENMRLATGAAESLLNAIVLLLGISEHGRVCGLPPPVQFEERKAALSRCHEEIRVAIEGFSAELESSTAKCTGNWQLSLLFIRLYHAANQFLILRLDANGEIPATTRTLGACWLTIDYAEKILRLEDALETRSNGMRLTPRPPISPPLCMVASVAPSKHCRKEAIALLRRPRLEGYLDSIISASVVEAVTIREEEATKEYRQAESDGDSAASDDPRLKYGVVDDPMRDARIYDIDFYFTGRRTAVLTLLTVREFREGRKGKKANINW</sequence>
<accession>A0ACC0V6D8</accession>
<dbReference type="EMBL" id="CM047942">
    <property type="protein sequence ID" value="KAI9902050.1"/>
    <property type="molecule type" value="Genomic_DNA"/>
</dbReference>
<evidence type="ECO:0000313" key="1">
    <source>
        <dbReference type="EMBL" id="KAI9902050.1"/>
    </source>
</evidence>
<proteinExistence type="predicted"/>
<protein>
    <submittedName>
        <fullName evidence="1">Uncharacterized protein</fullName>
    </submittedName>
</protein>
<gene>
    <name evidence="1" type="ORF">N3K66_003867</name>
</gene>
<reference evidence="1" key="1">
    <citation type="submission" date="2022-10" db="EMBL/GenBank/DDBJ databases">
        <title>Complete Genome of Trichothecium roseum strain YXFP-22015, a Plant Pathogen Isolated from Citrus.</title>
        <authorList>
            <person name="Wang Y."/>
            <person name="Zhu L."/>
        </authorList>
    </citation>
    <scope>NUCLEOTIDE SEQUENCE</scope>
    <source>
        <strain evidence="1">YXFP-22015</strain>
    </source>
</reference>
<evidence type="ECO:0000313" key="2">
    <source>
        <dbReference type="Proteomes" id="UP001163324"/>
    </source>
</evidence>
<dbReference type="Proteomes" id="UP001163324">
    <property type="component" value="Chromosome 3"/>
</dbReference>
<organism evidence="1 2">
    <name type="scientific">Trichothecium roseum</name>
    <dbReference type="NCBI Taxonomy" id="47278"/>
    <lineage>
        <taxon>Eukaryota</taxon>
        <taxon>Fungi</taxon>
        <taxon>Dikarya</taxon>
        <taxon>Ascomycota</taxon>
        <taxon>Pezizomycotina</taxon>
        <taxon>Sordariomycetes</taxon>
        <taxon>Hypocreomycetidae</taxon>
        <taxon>Hypocreales</taxon>
        <taxon>Hypocreales incertae sedis</taxon>
        <taxon>Trichothecium</taxon>
    </lineage>
</organism>
<name>A0ACC0V6D8_9HYPO</name>
<comment type="caution">
    <text evidence="1">The sequence shown here is derived from an EMBL/GenBank/DDBJ whole genome shotgun (WGS) entry which is preliminary data.</text>
</comment>
<keyword evidence="2" id="KW-1185">Reference proteome</keyword>